<dbReference type="EMBL" id="CAAALY010251081">
    <property type="protein sequence ID" value="VEL35949.1"/>
    <property type="molecule type" value="Genomic_DNA"/>
</dbReference>
<accession>A0A3S5CTM9</accession>
<dbReference type="AlphaFoldDB" id="A0A3S5CTM9"/>
<name>A0A3S5CTM9_9PLAT</name>
<evidence type="ECO:0000313" key="1">
    <source>
        <dbReference type="EMBL" id="VEL35949.1"/>
    </source>
</evidence>
<keyword evidence="2" id="KW-1185">Reference proteome</keyword>
<organism evidence="1 2">
    <name type="scientific">Protopolystoma xenopodis</name>
    <dbReference type="NCBI Taxonomy" id="117903"/>
    <lineage>
        <taxon>Eukaryota</taxon>
        <taxon>Metazoa</taxon>
        <taxon>Spiralia</taxon>
        <taxon>Lophotrochozoa</taxon>
        <taxon>Platyhelminthes</taxon>
        <taxon>Monogenea</taxon>
        <taxon>Polyopisthocotylea</taxon>
        <taxon>Polystomatidea</taxon>
        <taxon>Polystomatidae</taxon>
        <taxon>Protopolystoma</taxon>
    </lineage>
</organism>
<reference evidence="1" key="1">
    <citation type="submission" date="2018-11" db="EMBL/GenBank/DDBJ databases">
        <authorList>
            <consortium name="Pathogen Informatics"/>
        </authorList>
    </citation>
    <scope>NUCLEOTIDE SEQUENCE</scope>
</reference>
<gene>
    <name evidence="1" type="ORF">PXEA_LOCUS29389</name>
</gene>
<evidence type="ECO:0000313" key="2">
    <source>
        <dbReference type="Proteomes" id="UP000784294"/>
    </source>
</evidence>
<comment type="caution">
    <text evidence="1">The sequence shown here is derived from an EMBL/GenBank/DDBJ whole genome shotgun (WGS) entry which is preliminary data.</text>
</comment>
<dbReference type="Proteomes" id="UP000784294">
    <property type="component" value="Unassembled WGS sequence"/>
</dbReference>
<proteinExistence type="predicted"/>
<sequence>MSSLTVSPSLRIATSPRLQFSDVRAAILDLLDIYRASLVFLGDTSIIRGYTHTHTHAQLHPDIHGGLFQHMPMTTYTLVSSRLMERRNQPSHPLTTCV</sequence>
<protein>
    <submittedName>
        <fullName evidence="1">Uncharacterized protein</fullName>
    </submittedName>
</protein>